<name>A0A166QPE3_PSEFL</name>
<dbReference type="RefSeq" id="WP_063340684.1">
    <property type="nucleotide sequence ID" value="NZ_LUKJ01000002.1"/>
</dbReference>
<protein>
    <submittedName>
        <fullName evidence="1">Uncharacterized protein</fullName>
    </submittedName>
</protein>
<gene>
    <name evidence="1" type="ORF">A1D17_03615</name>
</gene>
<dbReference type="EMBL" id="LUKJ01000002">
    <property type="protein sequence ID" value="KZN20639.1"/>
    <property type="molecule type" value="Genomic_DNA"/>
</dbReference>
<organism evidence="1 2">
    <name type="scientific">Pseudomonas fluorescens</name>
    <dbReference type="NCBI Taxonomy" id="294"/>
    <lineage>
        <taxon>Bacteria</taxon>
        <taxon>Pseudomonadati</taxon>
        <taxon>Pseudomonadota</taxon>
        <taxon>Gammaproteobacteria</taxon>
        <taxon>Pseudomonadales</taxon>
        <taxon>Pseudomonadaceae</taxon>
        <taxon>Pseudomonas</taxon>
    </lineage>
</organism>
<sequence>MANKEQRYDIKADYLLDEPQSIDMSTHWESFRREGQVWMIRFDNPMVTGVCKPLEDIDLSKLDPATVNPRAVQAIADMLAKNRPKLSSRGTP</sequence>
<reference evidence="2" key="1">
    <citation type="submission" date="2016-03" db="EMBL/GenBank/DDBJ databases">
        <authorList>
            <person name="Ray J."/>
            <person name="Price M."/>
            <person name="Deutschbauer A."/>
        </authorList>
    </citation>
    <scope>NUCLEOTIDE SEQUENCE [LARGE SCALE GENOMIC DNA]</scope>
    <source>
        <strain evidence="2">FW300-N1B4</strain>
    </source>
</reference>
<accession>A0A166QPE3</accession>
<reference evidence="1 2" key="2">
    <citation type="journal article" date="2018" name="Nature">
        <title>Mutant phenotypes for thousands of bacterial genes of unknown function.</title>
        <authorList>
            <person name="Price M.N."/>
            <person name="Wetmore K.M."/>
            <person name="Waters R.J."/>
            <person name="Callaghan M."/>
            <person name="Ray J."/>
            <person name="Liu H."/>
            <person name="Kuehl J.V."/>
            <person name="Melnyk R.A."/>
            <person name="Lamson J.S."/>
            <person name="Suh Y."/>
            <person name="Carlson H.K."/>
            <person name="Esquivel Z."/>
            <person name="Sadeeshkumar H."/>
            <person name="Chakraborty R."/>
            <person name="Zane G.M."/>
            <person name="Rubin B.E."/>
            <person name="Wall J.D."/>
            <person name="Visel A."/>
            <person name="Bristow J."/>
            <person name="Blow M.J."/>
            <person name="Arkin A.P."/>
            <person name="Deutschbauer A.M."/>
        </authorList>
    </citation>
    <scope>NUCLEOTIDE SEQUENCE [LARGE SCALE GENOMIC DNA]</scope>
    <source>
        <strain evidence="1 2">FW300-N1B4</strain>
    </source>
</reference>
<proteinExistence type="predicted"/>
<evidence type="ECO:0000313" key="1">
    <source>
        <dbReference type="EMBL" id="KZN20639.1"/>
    </source>
</evidence>
<evidence type="ECO:0000313" key="2">
    <source>
        <dbReference type="Proteomes" id="UP000076489"/>
    </source>
</evidence>
<dbReference type="AlphaFoldDB" id="A0A166QPE3"/>
<comment type="caution">
    <text evidence="1">The sequence shown here is derived from an EMBL/GenBank/DDBJ whole genome shotgun (WGS) entry which is preliminary data.</text>
</comment>
<dbReference type="Proteomes" id="UP000076489">
    <property type="component" value="Unassembled WGS sequence"/>
</dbReference>